<organism evidence="1 2">
    <name type="scientific">Cerasicoccus arenae</name>
    <dbReference type="NCBI Taxonomy" id="424488"/>
    <lineage>
        <taxon>Bacteria</taxon>
        <taxon>Pseudomonadati</taxon>
        <taxon>Verrucomicrobiota</taxon>
        <taxon>Opitutia</taxon>
        <taxon>Puniceicoccales</taxon>
        <taxon>Cerasicoccaceae</taxon>
        <taxon>Cerasicoccus</taxon>
    </lineage>
</organism>
<name>A0A8J3DI13_9BACT</name>
<gene>
    <name evidence="1" type="ORF">GCM10007047_17580</name>
</gene>
<protein>
    <recommendedName>
        <fullName evidence="3">Right handed beta helix domain-containing protein</fullName>
    </recommendedName>
</protein>
<dbReference type="InterPro" id="IPR011050">
    <property type="entry name" value="Pectin_lyase_fold/virulence"/>
</dbReference>
<keyword evidence="2" id="KW-1185">Reference proteome</keyword>
<evidence type="ECO:0008006" key="3">
    <source>
        <dbReference type="Google" id="ProtNLM"/>
    </source>
</evidence>
<comment type="caution">
    <text evidence="1">The sequence shown here is derived from an EMBL/GenBank/DDBJ whole genome shotgun (WGS) entry which is preliminary data.</text>
</comment>
<accession>A0A8J3DI13</accession>
<dbReference type="AlphaFoldDB" id="A0A8J3DI13"/>
<dbReference type="Proteomes" id="UP000642829">
    <property type="component" value="Unassembled WGS sequence"/>
</dbReference>
<evidence type="ECO:0000313" key="1">
    <source>
        <dbReference type="EMBL" id="GHC01546.1"/>
    </source>
</evidence>
<dbReference type="InterPro" id="IPR006626">
    <property type="entry name" value="PbH1"/>
</dbReference>
<dbReference type="Gene3D" id="2.160.20.10">
    <property type="entry name" value="Single-stranded right-handed beta-helix, Pectin lyase-like"/>
    <property type="match status" value="2"/>
</dbReference>
<evidence type="ECO:0000313" key="2">
    <source>
        <dbReference type="Proteomes" id="UP000642829"/>
    </source>
</evidence>
<reference evidence="1" key="2">
    <citation type="submission" date="2020-09" db="EMBL/GenBank/DDBJ databases">
        <authorList>
            <person name="Sun Q."/>
            <person name="Kim S."/>
        </authorList>
    </citation>
    <scope>NUCLEOTIDE SEQUENCE</scope>
    <source>
        <strain evidence="1">KCTC 12870</strain>
    </source>
</reference>
<proteinExistence type="predicted"/>
<dbReference type="SUPFAM" id="SSF51126">
    <property type="entry name" value="Pectin lyase-like"/>
    <property type="match status" value="2"/>
</dbReference>
<dbReference type="EMBL" id="BMXG01000009">
    <property type="protein sequence ID" value="GHC01546.1"/>
    <property type="molecule type" value="Genomic_DNA"/>
</dbReference>
<dbReference type="InterPro" id="IPR012334">
    <property type="entry name" value="Pectin_lyas_fold"/>
</dbReference>
<sequence length="1086" mass="118443">MNNTRFYVSIILAAVAGQFVQGSEPSDALLVLQSIPPAQASVVDLTPGRYELPTDGLLLEDLTDVTINAHGVSLIATNPKASALVIKNCRNLTIRGLTIDYDPLPFTQGSITAVNSVNRTADVTIHTGYPDLTADYLVKRMNLFEETDHRWKVGAPDYYLEDFEALDERHGRVHFRSSDAGFNHVEVGDRVAFNIRSVAGVMIKDRTEGLVLEDCTLHASPGVGILVRFAEDAGIYERLRVVPGPIPDGATEARLLSTSADGFNAAYTRIGPIISGCEFAYMGDDGVNLHGVVLPVLEWEDSRTCLSMRPYGGQVFDQVLRPGDEARFILEPNFQLVETAVIESIEQVAGSVEDWFSVAHEIWPSFQTFTNATFFRIRFEEPVLNVPAEGAFCEFFASAASGYVIENSYFHDHRARGLRLMAGNGVVENNRFERLKGVAISAGPEFAYWKEAGWVHDLTIKNNEISNVGQGADVFSVNSYTLGAISLYARVIPDGEQTQYFKGNENILIEGNVIQKCAIDAISIVASKDVIIRDNNISDVNSIDSSTAGSSYGLGFGQPIAVIQSDAIIESNAITELEDMLEVSVTSGKPNISEDIAYVNPADTNGLRFYWIEGDGRRALGQQFQVENALTATQLALEINSSTSNSDLACPLRLTFSRCSQGSPEPREEIATYYGVIPEGSNIHSNQWLCLEFPELNLGVGNYCFTIEFVKSGFSGRSIVLNVGSAVDAYSGGKGIQSPGNSLNEWKYGRPINFILSGIEMSQGGSGGVAPRMLKVDQRGGSIYASLSSAVADALPGDVINIAPGSGPYREPLYVNKSGLLGKPIVVEGNDETITGFEPLDDFRIEGGKYVCDINVPFPFVIRFQGERLLQDANNGQFTKYALLTEGNSQLELLPGVSRHGWEISTRYFAVRIQNASHHIYRNIRASGATNDGFNLHGSGEGLVFEYVEAFQNADEGFSAHDNMSCEIHTAAFYENDNGIGNVGASEMVASNVDVFNNLGWGLWLTNCSAVLNDISAWDNGMSQVYLKGSAQVDVSGVTAYEPTWNTRMWMSYKESANVTVPTPLIIDNQVQLYGESVYLELLPVQ</sequence>
<dbReference type="SMART" id="SM00710">
    <property type="entry name" value="PbH1"/>
    <property type="match status" value="8"/>
</dbReference>
<dbReference type="RefSeq" id="WP_189514182.1">
    <property type="nucleotide sequence ID" value="NZ_BMXG01000009.1"/>
</dbReference>
<reference evidence="1" key="1">
    <citation type="journal article" date="2014" name="Int. J. Syst. Evol. Microbiol.">
        <title>Complete genome sequence of Corynebacterium casei LMG S-19264T (=DSM 44701T), isolated from a smear-ripened cheese.</title>
        <authorList>
            <consortium name="US DOE Joint Genome Institute (JGI-PGF)"/>
            <person name="Walter F."/>
            <person name="Albersmeier A."/>
            <person name="Kalinowski J."/>
            <person name="Ruckert C."/>
        </authorList>
    </citation>
    <scope>NUCLEOTIDE SEQUENCE</scope>
    <source>
        <strain evidence="1">KCTC 12870</strain>
    </source>
</reference>